<reference evidence="7 8" key="1">
    <citation type="submission" date="2018-05" db="EMBL/GenBank/DDBJ databases">
        <title>Complete genome sequence of Arcticibacterium luteifluviistationis SM1504T, a cytophagaceae bacterium isolated from Arctic surface seawater.</title>
        <authorList>
            <person name="Li Y."/>
            <person name="Qin Q.-L."/>
        </authorList>
    </citation>
    <scope>NUCLEOTIDE SEQUENCE [LARGE SCALE GENOMIC DNA]</scope>
    <source>
        <strain evidence="7 8">SM1504</strain>
    </source>
</reference>
<dbReference type="InterPro" id="IPR009056">
    <property type="entry name" value="Cyt_c-like_dom"/>
</dbReference>
<evidence type="ECO:0000256" key="4">
    <source>
        <dbReference type="SAM" id="SignalP"/>
    </source>
</evidence>
<dbReference type="RefSeq" id="WP_111371096.1">
    <property type="nucleotide sequence ID" value="NZ_CP029480.1"/>
</dbReference>
<dbReference type="InterPro" id="IPR036909">
    <property type="entry name" value="Cyt_c-like_dom_sf"/>
</dbReference>
<dbReference type="InterPro" id="IPR011042">
    <property type="entry name" value="6-blade_b-propeller_TolB-like"/>
</dbReference>
<feature type="signal peptide" evidence="4">
    <location>
        <begin position="1"/>
        <end position="15"/>
    </location>
</feature>
<dbReference type="Gene3D" id="2.120.10.30">
    <property type="entry name" value="TolB, C-terminal domain"/>
    <property type="match status" value="1"/>
</dbReference>
<name>A0A2Z4GA16_9BACT</name>
<keyword evidence="3" id="KW-0408">Iron</keyword>
<dbReference type="OrthoDB" id="9770043at2"/>
<dbReference type="PANTHER" id="PTHR19328">
    <property type="entry name" value="HEDGEHOG-INTERACTING PROTEIN"/>
    <property type="match status" value="1"/>
</dbReference>
<sequence>MLRICSFLLCLAALASCSKKSGLKTGSENIKQYTDTRAIYDRYCSSCHGEKVEAFVDRKWQHGKTKDAIIASISNGYIDAGMPIWKNTIQPEDISKLADLIVTSLSTVDQYNFEDVEKTDTYKSKGITVKLETVIDGLDSPWGITTLPDGSLLVTDRAGDLWKIAPDKSKSKITGVPEVLATGQGGLFDIKLHPNYEENGWIYLTYAKHKNENGRVVSTTAMTRGKLQGNTLVSKEDIFEAVPYSSTRHHYGARMIFDNDGYLFVSVGDRGNRDKNPQSLDNSCGKIHRIKDDGSIPEDNPFYNTPDAIKSIWSYGHRNPQGLDIDRATNTIWEHEHGPRGGDELNIIQKGKNYGWPVISYGINYDATTFTDITEKEDMLQPELYWIPSIAPCGMTYVTSDKYGAWQGDILAGSLRFKYLNKVALKDGVVGNEEKLLPNIGRLRSVTQGADGFIYVGVENPGVVYKLMPQ</sequence>
<evidence type="ECO:0008006" key="9">
    <source>
        <dbReference type="Google" id="ProtNLM"/>
    </source>
</evidence>
<evidence type="ECO:0000259" key="6">
    <source>
        <dbReference type="Pfam" id="PF13442"/>
    </source>
</evidence>
<dbReference type="EMBL" id="CP029480">
    <property type="protein sequence ID" value="AWV97994.1"/>
    <property type="molecule type" value="Genomic_DNA"/>
</dbReference>
<dbReference type="Pfam" id="PF13442">
    <property type="entry name" value="Cytochrome_CBB3"/>
    <property type="match status" value="1"/>
</dbReference>
<protein>
    <recommendedName>
        <fullName evidence="9">Cytochrome c domain-containing protein</fullName>
    </recommendedName>
</protein>
<dbReference type="SUPFAM" id="SSF46626">
    <property type="entry name" value="Cytochrome c"/>
    <property type="match status" value="1"/>
</dbReference>
<evidence type="ECO:0000256" key="2">
    <source>
        <dbReference type="ARBA" id="ARBA00022723"/>
    </source>
</evidence>
<keyword evidence="1" id="KW-0349">Heme</keyword>
<dbReference type="SUPFAM" id="SSF50952">
    <property type="entry name" value="Soluble quinoprotein glucose dehydrogenase"/>
    <property type="match status" value="1"/>
</dbReference>
<dbReference type="PANTHER" id="PTHR19328:SF75">
    <property type="entry name" value="ALDOSE SUGAR DEHYDROGENASE YLII"/>
    <property type="match status" value="1"/>
</dbReference>
<dbReference type="Pfam" id="PF07995">
    <property type="entry name" value="GSDH"/>
    <property type="match status" value="1"/>
</dbReference>
<dbReference type="GO" id="GO:0046872">
    <property type="term" value="F:metal ion binding"/>
    <property type="evidence" value="ECO:0007669"/>
    <property type="project" value="UniProtKB-KW"/>
</dbReference>
<gene>
    <name evidence="7" type="ORF">DJ013_07345</name>
</gene>
<dbReference type="PROSITE" id="PS51257">
    <property type="entry name" value="PROKAR_LIPOPROTEIN"/>
    <property type="match status" value="1"/>
</dbReference>
<dbReference type="GO" id="GO:0020037">
    <property type="term" value="F:heme binding"/>
    <property type="evidence" value="ECO:0007669"/>
    <property type="project" value="InterPro"/>
</dbReference>
<dbReference type="InterPro" id="IPR012938">
    <property type="entry name" value="Glc/Sorbosone_DH"/>
</dbReference>
<dbReference type="Gene3D" id="1.10.760.10">
    <property type="entry name" value="Cytochrome c-like domain"/>
    <property type="match status" value="1"/>
</dbReference>
<evidence type="ECO:0000313" key="8">
    <source>
        <dbReference type="Proteomes" id="UP000249873"/>
    </source>
</evidence>
<keyword evidence="4" id="KW-0732">Signal</keyword>
<dbReference type="Proteomes" id="UP000249873">
    <property type="component" value="Chromosome"/>
</dbReference>
<feature type="domain" description="Cytochrome c" evidence="6">
    <location>
        <begin position="33"/>
        <end position="99"/>
    </location>
</feature>
<organism evidence="7 8">
    <name type="scientific">Arcticibacterium luteifluviistationis</name>
    <dbReference type="NCBI Taxonomy" id="1784714"/>
    <lineage>
        <taxon>Bacteria</taxon>
        <taxon>Pseudomonadati</taxon>
        <taxon>Bacteroidota</taxon>
        <taxon>Cytophagia</taxon>
        <taxon>Cytophagales</taxon>
        <taxon>Leadbetterellaceae</taxon>
        <taxon>Arcticibacterium</taxon>
    </lineage>
</organism>
<evidence type="ECO:0000313" key="7">
    <source>
        <dbReference type="EMBL" id="AWV97994.1"/>
    </source>
</evidence>
<dbReference type="InterPro" id="IPR011041">
    <property type="entry name" value="Quinoprot_gluc/sorb_DH_b-prop"/>
</dbReference>
<proteinExistence type="predicted"/>
<keyword evidence="8" id="KW-1185">Reference proteome</keyword>
<evidence type="ECO:0000259" key="5">
    <source>
        <dbReference type="Pfam" id="PF07995"/>
    </source>
</evidence>
<accession>A0A2Z4GA16</accession>
<feature type="domain" description="Glucose/Sorbosone dehydrogenase" evidence="5">
    <location>
        <begin position="138"/>
        <end position="460"/>
    </location>
</feature>
<keyword evidence="2" id="KW-0479">Metal-binding</keyword>
<evidence type="ECO:0000256" key="1">
    <source>
        <dbReference type="ARBA" id="ARBA00022617"/>
    </source>
</evidence>
<dbReference type="AlphaFoldDB" id="A0A2Z4GA16"/>
<dbReference type="KEGG" id="als:DJ013_07345"/>
<feature type="chain" id="PRO_5016365523" description="Cytochrome c domain-containing protein" evidence="4">
    <location>
        <begin position="16"/>
        <end position="470"/>
    </location>
</feature>
<evidence type="ECO:0000256" key="3">
    <source>
        <dbReference type="ARBA" id="ARBA00023004"/>
    </source>
</evidence>
<dbReference type="GO" id="GO:0009055">
    <property type="term" value="F:electron transfer activity"/>
    <property type="evidence" value="ECO:0007669"/>
    <property type="project" value="InterPro"/>
</dbReference>